<feature type="binding site" evidence="1">
    <location>
        <position position="449"/>
    </location>
    <ligand>
        <name>Zn(2+)</name>
        <dbReference type="ChEBI" id="CHEBI:29105"/>
    </ligand>
</feature>
<dbReference type="OrthoDB" id="540503at2759"/>
<evidence type="ECO:0000259" key="4">
    <source>
        <dbReference type="Pfam" id="PF03407"/>
    </source>
</evidence>
<feature type="domain" description="Nucleotide-diphospho-sugar transferase" evidence="4">
    <location>
        <begin position="101"/>
        <end position="300"/>
    </location>
</feature>
<gene>
    <name evidence="5" type="ORF">INT43_006727</name>
</gene>
<dbReference type="SMART" id="SM01388">
    <property type="entry name" value="Mob1_phocein"/>
    <property type="match status" value="1"/>
</dbReference>
<evidence type="ECO:0000256" key="2">
    <source>
        <dbReference type="SAM" id="MobiDB-lite"/>
    </source>
</evidence>
<feature type="compositionally biased region" description="Polar residues" evidence="2">
    <location>
        <begin position="612"/>
        <end position="626"/>
    </location>
</feature>
<dbReference type="EMBL" id="JAEPQZ010000003">
    <property type="protein sequence ID" value="KAG2183716.1"/>
    <property type="molecule type" value="Genomic_DNA"/>
</dbReference>
<name>A0A8H7Q0T8_MORIS</name>
<protein>
    <recommendedName>
        <fullName evidence="4">Nucleotide-diphospho-sugar transferase domain-containing protein</fullName>
    </recommendedName>
</protein>
<feature type="region of interest" description="Disordered" evidence="2">
    <location>
        <begin position="576"/>
        <end position="626"/>
    </location>
</feature>
<feature type="chain" id="PRO_5034981762" description="Nucleotide-diphospho-sugar transferase domain-containing protein" evidence="3">
    <location>
        <begin position="31"/>
        <end position="626"/>
    </location>
</feature>
<keyword evidence="6" id="KW-1185">Reference proteome</keyword>
<keyword evidence="3" id="KW-0732">Signal</keyword>
<dbReference type="Pfam" id="PF03637">
    <property type="entry name" value="Mob1_phocein"/>
    <property type="match status" value="1"/>
</dbReference>
<keyword evidence="1" id="KW-0479">Metal-binding</keyword>
<organism evidence="5 6">
    <name type="scientific">Mortierella isabellina</name>
    <name type="common">Filamentous fungus</name>
    <name type="synonym">Umbelopsis isabellina</name>
    <dbReference type="NCBI Taxonomy" id="91625"/>
    <lineage>
        <taxon>Eukaryota</taxon>
        <taxon>Fungi</taxon>
        <taxon>Fungi incertae sedis</taxon>
        <taxon>Mucoromycota</taxon>
        <taxon>Mucoromycotina</taxon>
        <taxon>Umbelopsidomycetes</taxon>
        <taxon>Umbelopsidales</taxon>
        <taxon>Umbelopsidaceae</taxon>
        <taxon>Umbelopsis</taxon>
    </lineage>
</organism>
<dbReference type="AlphaFoldDB" id="A0A8H7Q0T8"/>
<feature type="binding site" evidence="1">
    <location>
        <position position="530"/>
    </location>
    <ligand>
        <name>Zn(2+)</name>
        <dbReference type="ChEBI" id="CHEBI:29105"/>
    </ligand>
</feature>
<dbReference type="InterPro" id="IPR005069">
    <property type="entry name" value="Nucl-diP-sugar_transferase"/>
</dbReference>
<feature type="binding site" evidence="1">
    <location>
        <position position="454"/>
    </location>
    <ligand>
        <name>Zn(2+)</name>
        <dbReference type="ChEBI" id="CHEBI:29105"/>
    </ligand>
</feature>
<accession>A0A8H7Q0T8</accession>
<feature type="signal peptide" evidence="3">
    <location>
        <begin position="1"/>
        <end position="30"/>
    </location>
</feature>
<keyword evidence="1" id="KW-0862">Zinc</keyword>
<dbReference type="InterPro" id="IPR005301">
    <property type="entry name" value="MOB_kinase_act_fam"/>
</dbReference>
<comment type="caution">
    <text evidence="5">The sequence shown here is derived from an EMBL/GenBank/DDBJ whole genome shotgun (WGS) entry which is preliminary data.</text>
</comment>
<feature type="binding site" evidence="1">
    <location>
        <position position="525"/>
    </location>
    <ligand>
        <name>Zn(2+)</name>
        <dbReference type="ChEBI" id="CHEBI:29105"/>
    </ligand>
</feature>
<feature type="compositionally biased region" description="Polar residues" evidence="2">
    <location>
        <begin position="586"/>
        <end position="595"/>
    </location>
</feature>
<evidence type="ECO:0000256" key="3">
    <source>
        <dbReference type="SAM" id="SignalP"/>
    </source>
</evidence>
<dbReference type="Gene3D" id="1.20.140.30">
    <property type="entry name" value="MOB kinase activator"/>
    <property type="match status" value="1"/>
</dbReference>
<sequence>METRTRRISGIGLMVLVLLMSLLYLSTSYTQVVGQVSSQYSEDVQIPITNQMSLEFPEPNEQYMNKIRSQVVQDNVLVIATANYGMRDYVYNWITSLEKTSHDKYLVFCIDDDLYTHMEASGYGDHATKIPAEWFHKPIEASFSDYYSPTYAAITHAKTLVVQRLLYLGFTVFFSDVDIVWLKPHIVDFLAGRLSVREETEVLFQQEGYDQMNINSGFYIMRPTDKMKQLLLDTIVLQDTGEYTQQGAMNQALNNLDMDMRTSAVVLLDLFMFPNGFAYFQNDVPQRWGIEPYIAHANYLLCSLSPQVADEKRDALANHGLWYVDQTKLEKADAIVESKQPKKTKEHLSMTTAAEDTTSTTEYNAPLRRLYPGSRVEDTFQWPSLALDDIESSFSVQEYLQQLIREDYTDIKQLIQLPEGMDSEIWQYEHLRQLCLQLNYLIPSLETECTSETCPEMKADGWLYLCAAHPITKSCPAIDYVVHTLDGATMLLNNSKYFPSRISIPEPSLKHLQAIARRLYRIFAHAYFHHRETFEFYENETYLHERFLRLSQKYNLIPKSLLIIPHNTDEDEEVQDASDDLKVNLSRRSSTSTVQEIAESDDETVHAREPTNEQQNQDSDSVNLEE</sequence>
<proteinExistence type="predicted"/>
<dbReference type="PANTHER" id="PTHR22599">
    <property type="entry name" value="MPS ONE BINDER KINASE ACTIVATOR-LIKE MOB"/>
    <property type="match status" value="1"/>
</dbReference>
<feature type="region of interest" description="Disordered" evidence="2">
    <location>
        <begin position="340"/>
        <end position="359"/>
    </location>
</feature>
<evidence type="ECO:0000256" key="1">
    <source>
        <dbReference type="PIRSR" id="PIRSR605301-1"/>
    </source>
</evidence>
<dbReference type="Proteomes" id="UP000654370">
    <property type="component" value="Unassembled WGS sequence"/>
</dbReference>
<dbReference type="Pfam" id="PF03407">
    <property type="entry name" value="Nucleotid_trans"/>
    <property type="match status" value="1"/>
</dbReference>
<reference evidence="5" key="1">
    <citation type="submission" date="2020-12" db="EMBL/GenBank/DDBJ databases">
        <title>Metabolic potential, ecology and presence of endohyphal bacteria is reflected in genomic diversity of Mucoromycotina.</title>
        <authorList>
            <person name="Muszewska A."/>
            <person name="Okrasinska A."/>
            <person name="Steczkiewicz K."/>
            <person name="Drgas O."/>
            <person name="Orlowska M."/>
            <person name="Perlinska-Lenart U."/>
            <person name="Aleksandrzak-Piekarczyk T."/>
            <person name="Szatraj K."/>
            <person name="Zielenkiewicz U."/>
            <person name="Pilsyk S."/>
            <person name="Malc E."/>
            <person name="Mieczkowski P."/>
            <person name="Kruszewska J.S."/>
            <person name="Biernat P."/>
            <person name="Pawlowska J."/>
        </authorList>
    </citation>
    <scope>NUCLEOTIDE SEQUENCE</scope>
    <source>
        <strain evidence="5">WA0000067209</strain>
    </source>
</reference>
<evidence type="ECO:0000313" key="6">
    <source>
        <dbReference type="Proteomes" id="UP000654370"/>
    </source>
</evidence>
<dbReference type="InterPro" id="IPR036703">
    <property type="entry name" value="MOB_kinase_act_sf"/>
</dbReference>
<dbReference type="SUPFAM" id="SSF101152">
    <property type="entry name" value="Mob1/phocein"/>
    <property type="match status" value="1"/>
</dbReference>
<evidence type="ECO:0000313" key="5">
    <source>
        <dbReference type="EMBL" id="KAG2183716.1"/>
    </source>
</evidence>